<organism evidence="5">
    <name type="scientific">Candidatus Electrothrix aestuarii</name>
    <dbReference type="NCBI Taxonomy" id="3062594"/>
    <lineage>
        <taxon>Bacteria</taxon>
        <taxon>Pseudomonadati</taxon>
        <taxon>Thermodesulfobacteriota</taxon>
        <taxon>Desulfobulbia</taxon>
        <taxon>Desulfobulbales</taxon>
        <taxon>Desulfobulbaceae</taxon>
        <taxon>Candidatus Electrothrix</taxon>
    </lineage>
</organism>
<dbReference type="Gene3D" id="3.20.20.80">
    <property type="entry name" value="Glycosidases"/>
    <property type="match status" value="1"/>
</dbReference>
<reference evidence="5" key="1">
    <citation type="journal article" date="2024" name="Syst. Appl. Microbiol.">
        <title>First single-strain enrichments of Electrothrix cable bacteria, description of E. aestuarii sp. nov. and E. rattekaaiensis sp. nov., and proposal of a cable bacteria taxonomy following the rules of the SeqCode.</title>
        <authorList>
            <person name="Plum-Jensen L.E."/>
            <person name="Schramm A."/>
            <person name="Marshall I.P.G."/>
        </authorList>
    </citation>
    <scope>NUCLEOTIDE SEQUENCE</scope>
    <source>
        <strain evidence="5">Rat1</strain>
    </source>
</reference>
<dbReference type="InterPro" id="IPR014756">
    <property type="entry name" value="Ig_E-set"/>
</dbReference>
<dbReference type="CDD" id="cd11326">
    <property type="entry name" value="AmyAc_Glg_debranch"/>
    <property type="match status" value="1"/>
</dbReference>
<dbReference type="PANTHER" id="PTHR43002">
    <property type="entry name" value="GLYCOGEN DEBRANCHING ENZYME"/>
    <property type="match status" value="1"/>
</dbReference>
<dbReference type="FunFam" id="3.20.20.80:FF:000054">
    <property type="entry name" value="Glycogen debranching enzyme"/>
    <property type="match status" value="1"/>
</dbReference>
<evidence type="ECO:0000259" key="4">
    <source>
        <dbReference type="SMART" id="SM00642"/>
    </source>
</evidence>
<dbReference type="CDD" id="cd11234">
    <property type="entry name" value="E_set_GDE_N"/>
    <property type="match status" value="1"/>
</dbReference>
<dbReference type="InterPro" id="IPR013780">
    <property type="entry name" value="Glyco_hydro_b"/>
</dbReference>
<dbReference type="Pfam" id="PF02922">
    <property type="entry name" value="CBM_48"/>
    <property type="match status" value="1"/>
</dbReference>
<name>A0AAU8LVJ1_9BACT</name>
<keyword evidence="3" id="KW-0809">Transit peptide</keyword>
<dbReference type="SMART" id="SM00642">
    <property type="entry name" value="Aamy"/>
    <property type="match status" value="1"/>
</dbReference>
<evidence type="ECO:0000313" key="5">
    <source>
        <dbReference type="EMBL" id="XCN73297.1"/>
    </source>
</evidence>
<feature type="domain" description="Glycosyl hydrolase family 13 catalytic" evidence="4">
    <location>
        <begin position="183"/>
        <end position="599"/>
    </location>
</feature>
<dbReference type="InterPro" id="IPR004193">
    <property type="entry name" value="Glyco_hydro_13_N"/>
</dbReference>
<evidence type="ECO:0000256" key="3">
    <source>
        <dbReference type="ARBA" id="ARBA00022946"/>
    </source>
</evidence>
<sequence>MERIDAHPTHLFKGHKIRPGKPYPFGATLVPGGVNFSIFSHHADYCVLLLFEKGAPEPYAVIPFRGMFSKVGTNEPEWADFRIGKVFTMTILDLDHENIEYGYRMDGSSYPRAKHGEPGIYRFDPSQILMDPYAKSIGGRDAWGVVPDKSDPYQHRSRIVFDDFDWEGDRPPELPIEDLVIYEAHVRGFTRHASSGIKSSMAGTFTGLREKIPYLKELGINCIELMPIFEFDEFEHSKYDEASGKWVKMNYWGYSTVGFFAPKAGFAATGRIGDGTMVADELKTMIKELHRNDIEVILDVVFNHTAEGNEYGPIISYCGIDNPTYYMLTPEGYYYNFSGTGNTLNCNNPIVRNMVLDALRFWVAEYHIDGFRFDLASILSRDPFGAPMANPPLLEALAFDPVLGKCKLIAEAWDAGGLYQVGSFPAYGRWAEWNGKSRDTYRRFLKGDCGMAGAMSQIIQGSPNLYRGRGATASINFITCHDGFTLYDTVSYNNKHNSANLEDNRDGANDNNSWNCGWEGETEDPAINALRRRQIKNAVSMLMVSQGVPMILQGDEVGCTKYGNNNTYCHDNELNWLDWTLVEKNYDLFRFFKHIIALRHAHPILRNGCHLRNQDWKGTGYADITWHGTQAWHADWNGNVIAFMLNGSYVKEGYDEDDFIYVAMNMHWDALPFDMPMLPPEYQWLLSVNTSMPSPEDIFPPGQERILDNQQSMLVGGRSVAILLGRKKQS</sequence>
<dbReference type="Pfam" id="PF00128">
    <property type="entry name" value="Alpha-amylase"/>
    <property type="match status" value="2"/>
</dbReference>
<dbReference type="SUPFAM" id="SSF51445">
    <property type="entry name" value="(Trans)glycosidases"/>
    <property type="match status" value="1"/>
</dbReference>
<dbReference type="InterPro" id="IPR017853">
    <property type="entry name" value="GH"/>
</dbReference>
<comment type="similarity">
    <text evidence="1">Belongs to the glycosyl hydrolase 13 family.</text>
</comment>
<evidence type="ECO:0000256" key="2">
    <source>
        <dbReference type="ARBA" id="ARBA00022801"/>
    </source>
</evidence>
<dbReference type="GO" id="GO:0004553">
    <property type="term" value="F:hydrolase activity, hydrolyzing O-glycosyl compounds"/>
    <property type="evidence" value="ECO:0007669"/>
    <property type="project" value="InterPro"/>
</dbReference>
<dbReference type="KEGG" id="eaj:Q3M24_00615"/>
<dbReference type="InterPro" id="IPR006047">
    <property type="entry name" value="GH13_cat_dom"/>
</dbReference>
<dbReference type="SUPFAM" id="SSF51011">
    <property type="entry name" value="Glycosyl hydrolase domain"/>
    <property type="match status" value="1"/>
</dbReference>
<dbReference type="InterPro" id="IPR013783">
    <property type="entry name" value="Ig-like_fold"/>
</dbReference>
<gene>
    <name evidence="5" type="ORF">Q3M24_00615</name>
</gene>
<dbReference type="Gene3D" id="2.60.40.10">
    <property type="entry name" value="Immunoglobulins"/>
    <property type="match status" value="1"/>
</dbReference>
<dbReference type="SUPFAM" id="SSF81296">
    <property type="entry name" value="E set domains"/>
    <property type="match status" value="1"/>
</dbReference>
<dbReference type="EMBL" id="CP159373">
    <property type="protein sequence ID" value="XCN73297.1"/>
    <property type="molecule type" value="Genomic_DNA"/>
</dbReference>
<proteinExistence type="inferred from homology"/>
<dbReference type="Gene3D" id="2.60.40.1180">
    <property type="entry name" value="Golgi alpha-mannosidase II"/>
    <property type="match status" value="1"/>
</dbReference>
<keyword evidence="2 5" id="KW-0378">Hydrolase</keyword>
<reference evidence="5" key="2">
    <citation type="submission" date="2024-06" db="EMBL/GenBank/DDBJ databases">
        <authorList>
            <person name="Plum-Jensen L.E."/>
            <person name="Schramm A."/>
            <person name="Marshall I.P.G."/>
        </authorList>
    </citation>
    <scope>NUCLEOTIDE SEQUENCE</scope>
    <source>
        <strain evidence="5">Rat1</strain>
    </source>
</reference>
<dbReference type="AlphaFoldDB" id="A0AAU8LVJ1"/>
<evidence type="ECO:0000256" key="1">
    <source>
        <dbReference type="ARBA" id="ARBA00008061"/>
    </source>
</evidence>
<dbReference type="GO" id="GO:0005975">
    <property type="term" value="P:carbohydrate metabolic process"/>
    <property type="evidence" value="ECO:0007669"/>
    <property type="project" value="InterPro"/>
</dbReference>
<accession>A0AAU8LVJ1</accession>
<protein>
    <submittedName>
        <fullName evidence="5">Alpha-amylase family glycosyl hydrolase</fullName>
    </submittedName>
</protein>